<name>A0ABN7XHP5_GIGMA</name>
<feature type="non-terminal residue" evidence="1">
    <location>
        <position position="52"/>
    </location>
</feature>
<organism evidence="1 2">
    <name type="scientific">Gigaspora margarita</name>
    <dbReference type="NCBI Taxonomy" id="4874"/>
    <lineage>
        <taxon>Eukaryota</taxon>
        <taxon>Fungi</taxon>
        <taxon>Fungi incertae sedis</taxon>
        <taxon>Mucoromycota</taxon>
        <taxon>Glomeromycotina</taxon>
        <taxon>Glomeromycetes</taxon>
        <taxon>Diversisporales</taxon>
        <taxon>Gigasporaceae</taxon>
        <taxon>Gigaspora</taxon>
    </lineage>
</organism>
<proteinExistence type="predicted"/>
<evidence type="ECO:0000313" key="2">
    <source>
        <dbReference type="Proteomes" id="UP000789901"/>
    </source>
</evidence>
<sequence>MNTLYPLSQYHVNADRSISLPFGRAIETYINSLPLLTNCKLRKQSRLYVNES</sequence>
<protein>
    <submittedName>
        <fullName evidence="1">44479_t:CDS:1</fullName>
    </submittedName>
</protein>
<gene>
    <name evidence="1" type="ORF">GMARGA_LOCUS42510</name>
</gene>
<dbReference type="EMBL" id="CAJVQB010127722">
    <property type="protein sequence ID" value="CAG8853689.1"/>
    <property type="molecule type" value="Genomic_DNA"/>
</dbReference>
<keyword evidence="2" id="KW-1185">Reference proteome</keyword>
<dbReference type="Proteomes" id="UP000789901">
    <property type="component" value="Unassembled WGS sequence"/>
</dbReference>
<accession>A0ABN7XHP5</accession>
<comment type="caution">
    <text evidence="1">The sequence shown here is derived from an EMBL/GenBank/DDBJ whole genome shotgun (WGS) entry which is preliminary data.</text>
</comment>
<evidence type="ECO:0000313" key="1">
    <source>
        <dbReference type="EMBL" id="CAG8853689.1"/>
    </source>
</evidence>
<reference evidence="1 2" key="1">
    <citation type="submission" date="2021-06" db="EMBL/GenBank/DDBJ databases">
        <authorList>
            <person name="Kallberg Y."/>
            <person name="Tangrot J."/>
            <person name="Rosling A."/>
        </authorList>
    </citation>
    <scope>NUCLEOTIDE SEQUENCE [LARGE SCALE GENOMIC DNA]</scope>
    <source>
        <strain evidence="1 2">120-4 pot B 10/14</strain>
    </source>
</reference>